<keyword evidence="10 12" id="KW-0378">Hydrolase</keyword>
<feature type="domain" description="CMP/dCMP-type deaminase" evidence="11">
    <location>
        <begin position="12"/>
        <end position="137"/>
    </location>
</feature>
<comment type="pathway">
    <text evidence="3 10">Cofactor biosynthesis; riboflavin biosynthesis; 5-amino-6-(D-ribitylamino)uracil from GTP: step 3/4.</text>
</comment>
<sequence length="379" mass="39166">MAAAETTIADPETDRRLMAAALRLGRRHLGSTFPAPAVGVLIVRFDTGVPVIVGRGATPPGASGHAIAIALDEAGEAARGATVYTSIEPTIRHEDGASDTDRLVAAGIQRVVSAMDDPDPQRGGAGHARLRDAGLQVSSGILGEEARRVHAGFIARMQAGRPHVTLKLAVSADGMIGRSSGERVLVSGKEAFARLQAMRIETDATLIGIGTALAADPSLIVRVPGLKSLSPIRVVLDTQLRLSPQSALVQGAGEIPLWVIAGPEAPEAARSALVAAGAEIISAPLGSGGVDLPAALRTLAERGITRLLVEGGARVAASLVGQGLADEVVLFRAPVVVGPDGVRALAGRALSAIERSPRYRIIEEAMLGDDRMVRYERTS</sequence>
<evidence type="ECO:0000256" key="6">
    <source>
        <dbReference type="ARBA" id="ARBA00022619"/>
    </source>
</evidence>
<dbReference type="Gene3D" id="3.40.140.10">
    <property type="entry name" value="Cytidine Deaminase, domain 2"/>
    <property type="match status" value="1"/>
</dbReference>
<comment type="cofactor">
    <cofactor evidence="10">
        <name>Zn(2+)</name>
        <dbReference type="ChEBI" id="CHEBI:29105"/>
    </cofactor>
    <text evidence="10">Binds 1 zinc ion.</text>
</comment>
<evidence type="ECO:0000313" key="13">
    <source>
        <dbReference type="Proteomes" id="UP001241603"/>
    </source>
</evidence>
<evidence type="ECO:0000256" key="8">
    <source>
        <dbReference type="ARBA" id="ARBA00023002"/>
    </source>
</evidence>
<dbReference type="InterPro" id="IPR002734">
    <property type="entry name" value="RibDG_C"/>
</dbReference>
<keyword evidence="13" id="KW-1185">Reference proteome</keyword>
<evidence type="ECO:0000256" key="9">
    <source>
        <dbReference type="ARBA" id="ARBA00023268"/>
    </source>
</evidence>
<dbReference type="Gene3D" id="3.40.430.10">
    <property type="entry name" value="Dihydrofolate Reductase, subunit A"/>
    <property type="match status" value="1"/>
</dbReference>
<dbReference type="NCBIfam" id="TIGR00326">
    <property type="entry name" value="eubact_ribD"/>
    <property type="match status" value="1"/>
</dbReference>
<comment type="function">
    <text evidence="1 10">Converts 2,5-diamino-6-(ribosylamino)-4(3h)-pyrimidinone 5'-phosphate into 5-amino-6-(ribosylamino)-2,4(1h,3h)-pyrimidinedione 5'-phosphate.</text>
</comment>
<comment type="pathway">
    <text evidence="2 10">Cofactor biosynthesis; riboflavin biosynthesis; 5-amino-6-(D-ribitylamino)uracil from GTP: step 2/4.</text>
</comment>
<comment type="caution">
    <text evidence="12">The sequence shown here is derived from an EMBL/GenBank/DDBJ whole genome shotgun (WGS) entry which is preliminary data.</text>
</comment>
<dbReference type="PIRSF" id="PIRSF006769">
    <property type="entry name" value="RibD"/>
    <property type="match status" value="1"/>
</dbReference>
<keyword evidence="10" id="KW-0479">Metal-binding</keyword>
<dbReference type="PANTHER" id="PTHR38011:SF7">
    <property type="entry name" value="2,5-DIAMINO-6-RIBOSYLAMINO-4(3H)-PYRIMIDINONE 5'-PHOSPHATE REDUCTASE"/>
    <property type="match status" value="1"/>
</dbReference>
<evidence type="ECO:0000313" key="12">
    <source>
        <dbReference type="EMBL" id="MDQ0436183.1"/>
    </source>
</evidence>
<organism evidence="12 13">
    <name type="scientific">Kaistia dalseonensis</name>
    <dbReference type="NCBI Taxonomy" id="410840"/>
    <lineage>
        <taxon>Bacteria</taxon>
        <taxon>Pseudomonadati</taxon>
        <taxon>Pseudomonadota</taxon>
        <taxon>Alphaproteobacteria</taxon>
        <taxon>Hyphomicrobiales</taxon>
        <taxon>Kaistiaceae</taxon>
        <taxon>Kaistia</taxon>
    </lineage>
</organism>
<dbReference type="InterPro" id="IPR002125">
    <property type="entry name" value="CMP_dCMP_dom"/>
</dbReference>
<keyword evidence="7 10" id="KW-0521">NADP</keyword>
<evidence type="ECO:0000256" key="5">
    <source>
        <dbReference type="ARBA" id="ARBA00007417"/>
    </source>
</evidence>
<evidence type="ECO:0000256" key="4">
    <source>
        <dbReference type="ARBA" id="ARBA00005259"/>
    </source>
</evidence>
<dbReference type="PANTHER" id="PTHR38011">
    <property type="entry name" value="DIHYDROFOLATE REDUCTASE FAMILY PROTEIN (AFU_ORTHOLOGUE AFUA_8G06820)"/>
    <property type="match status" value="1"/>
</dbReference>
<dbReference type="GO" id="GO:0008835">
    <property type="term" value="F:diaminohydroxyphosphoribosylaminopyrimidine deaminase activity"/>
    <property type="evidence" value="ECO:0007669"/>
    <property type="project" value="UniProtKB-EC"/>
</dbReference>
<comment type="catalytic activity">
    <reaction evidence="10">
        <text>2,5-diamino-6-hydroxy-4-(5-phosphoribosylamino)-pyrimidine + H2O + H(+) = 5-amino-6-(5-phospho-D-ribosylamino)uracil + NH4(+)</text>
        <dbReference type="Rhea" id="RHEA:21868"/>
        <dbReference type="ChEBI" id="CHEBI:15377"/>
        <dbReference type="ChEBI" id="CHEBI:15378"/>
        <dbReference type="ChEBI" id="CHEBI:28938"/>
        <dbReference type="ChEBI" id="CHEBI:58453"/>
        <dbReference type="ChEBI" id="CHEBI:58614"/>
        <dbReference type="EC" id="3.5.4.26"/>
    </reaction>
</comment>
<evidence type="ECO:0000256" key="3">
    <source>
        <dbReference type="ARBA" id="ARBA00004910"/>
    </source>
</evidence>
<evidence type="ECO:0000256" key="2">
    <source>
        <dbReference type="ARBA" id="ARBA00004882"/>
    </source>
</evidence>
<dbReference type="PROSITE" id="PS51747">
    <property type="entry name" value="CYT_DCMP_DEAMINASES_2"/>
    <property type="match status" value="1"/>
</dbReference>
<accession>A0ABU0H2R5</accession>
<dbReference type="SUPFAM" id="SSF53597">
    <property type="entry name" value="Dihydrofolate reductase-like"/>
    <property type="match status" value="1"/>
</dbReference>
<evidence type="ECO:0000256" key="1">
    <source>
        <dbReference type="ARBA" id="ARBA00002151"/>
    </source>
</evidence>
<name>A0ABU0H2R5_9HYPH</name>
<proteinExistence type="inferred from homology"/>
<dbReference type="GO" id="GO:0008703">
    <property type="term" value="F:5-amino-6-(5-phosphoribosylamino)uracil reductase activity"/>
    <property type="evidence" value="ECO:0007669"/>
    <property type="project" value="UniProtKB-EC"/>
</dbReference>
<keyword evidence="9" id="KW-0511">Multifunctional enzyme</keyword>
<dbReference type="SUPFAM" id="SSF53927">
    <property type="entry name" value="Cytidine deaminase-like"/>
    <property type="match status" value="1"/>
</dbReference>
<protein>
    <recommendedName>
        <fullName evidence="10">Riboflavin biosynthesis protein RibD</fullName>
    </recommendedName>
    <domain>
        <recommendedName>
            <fullName evidence="10">Diaminohydroxyphosphoribosylaminopyrimidine deaminase</fullName>
            <shortName evidence="10">DRAP deaminase</shortName>
            <ecNumber evidence="10">3.5.4.26</ecNumber>
        </recommendedName>
        <alternativeName>
            <fullName evidence="10">Riboflavin-specific deaminase</fullName>
        </alternativeName>
    </domain>
    <domain>
        <recommendedName>
            <fullName evidence="10">5-amino-6-(5-phosphoribosylamino)uracil reductase</fullName>
            <ecNumber evidence="10">1.1.1.193</ecNumber>
        </recommendedName>
        <alternativeName>
            <fullName evidence="10">HTP reductase</fullName>
        </alternativeName>
    </domain>
</protein>
<dbReference type="InterPro" id="IPR016193">
    <property type="entry name" value="Cytidine_deaminase-like"/>
</dbReference>
<dbReference type="EC" id="3.5.4.26" evidence="10"/>
<comment type="similarity">
    <text evidence="5 10">In the C-terminal section; belongs to the HTP reductase family.</text>
</comment>
<dbReference type="Pfam" id="PF01872">
    <property type="entry name" value="RibD_C"/>
    <property type="match status" value="1"/>
</dbReference>
<dbReference type="InterPro" id="IPR050765">
    <property type="entry name" value="Riboflavin_Biosynth_HTPR"/>
</dbReference>
<gene>
    <name evidence="12" type="ORF">QO014_000553</name>
</gene>
<evidence type="ECO:0000256" key="7">
    <source>
        <dbReference type="ARBA" id="ARBA00022857"/>
    </source>
</evidence>
<reference evidence="12 13" key="1">
    <citation type="submission" date="2023-07" db="EMBL/GenBank/DDBJ databases">
        <title>Genomic Encyclopedia of Type Strains, Phase IV (KMG-IV): sequencing the most valuable type-strain genomes for metagenomic binning, comparative biology and taxonomic classification.</title>
        <authorList>
            <person name="Goeker M."/>
        </authorList>
    </citation>
    <scope>NUCLEOTIDE SEQUENCE [LARGE SCALE GENOMIC DNA]</scope>
    <source>
        <strain evidence="12 13">B6-8</strain>
    </source>
</reference>
<dbReference type="RefSeq" id="WP_266347114.1">
    <property type="nucleotide sequence ID" value="NZ_JAPKNG010000001.1"/>
</dbReference>
<comment type="similarity">
    <text evidence="4 10">In the N-terminal section; belongs to the cytidine and deoxycytidylate deaminase family.</text>
</comment>
<dbReference type="InterPro" id="IPR004794">
    <property type="entry name" value="Eubact_RibD"/>
</dbReference>
<evidence type="ECO:0000256" key="10">
    <source>
        <dbReference type="PIRNR" id="PIRNR006769"/>
    </source>
</evidence>
<dbReference type="InterPro" id="IPR024072">
    <property type="entry name" value="DHFR-like_dom_sf"/>
</dbReference>
<dbReference type="EMBL" id="JAUSVO010000001">
    <property type="protein sequence ID" value="MDQ0436183.1"/>
    <property type="molecule type" value="Genomic_DNA"/>
</dbReference>
<keyword evidence="8 10" id="KW-0560">Oxidoreductase</keyword>
<dbReference type="Proteomes" id="UP001241603">
    <property type="component" value="Unassembled WGS sequence"/>
</dbReference>
<comment type="catalytic activity">
    <reaction evidence="10">
        <text>5-amino-6-(5-phospho-D-ribitylamino)uracil + NADP(+) = 5-amino-6-(5-phospho-D-ribosylamino)uracil + NADPH + H(+)</text>
        <dbReference type="Rhea" id="RHEA:17845"/>
        <dbReference type="ChEBI" id="CHEBI:15378"/>
        <dbReference type="ChEBI" id="CHEBI:57783"/>
        <dbReference type="ChEBI" id="CHEBI:58349"/>
        <dbReference type="ChEBI" id="CHEBI:58421"/>
        <dbReference type="ChEBI" id="CHEBI:58453"/>
        <dbReference type="EC" id="1.1.1.193"/>
    </reaction>
</comment>
<evidence type="ECO:0000259" key="11">
    <source>
        <dbReference type="PROSITE" id="PS51747"/>
    </source>
</evidence>
<keyword evidence="6 10" id="KW-0686">Riboflavin biosynthesis</keyword>
<dbReference type="EC" id="1.1.1.193" evidence="10"/>
<keyword evidence="10" id="KW-0862">Zinc</keyword>